<accession>E3MD45</accession>
<evidence type="ECO:0000256" key="1">
    <source>
        <dbReference type="SAM" id="MobiDB-lite"/>
    </source>
</evidence>
<dbReference type="OrthoDB" id="5884242at2759"/>
<evidence type="ECO:0000313" key="3">
    <source>
        <dbReference type="Proteomes" id="UP000008281"/>
    </source>
</evidence>
<dbReference type="HOGENOM" id="CLU_138760_0_0_1"/>
<evidence type="ECO:0000313" key="2">
    <source>
        <dbReference type="EMBL" id="EFO98868.1"/>
    </source>
</evidence>
<dbReference type="AlphaFoldDB" id="E3MD45"/>
<dbReference type="Proteomes" id="UP000008281">
    <property type="component" value="Unassembled WGS sequence"/>
</dbReference>
<name>E3MD45_CAERE</name>
<reference evidence="2" key="1">
    <citation type="submission" date="2007-07" db="EMBL/GenBank/DDBJ databases">
        <title>PCAP assembly of the Caenorhabditis remanei genome.</title>
        <authorList>
            <consortium name="The Caenorhabditis remanei Sequencing Consortium"/>
            <person name="Wilson R.K."/>
        </authorList>
    </citation>
    <scope>NUCLEOTIDE SEQUENCE [LARGE SCALE GENOMIC DNA]</scope>
    <source>
        <strain evidence="2">PB4641</strain>
    </source>
</reference>
<dbReference type="OMA" id="MCTVCRF"/>
<protein>
    <submittedName>
        <fullName evidence="2">Uncharacterized protein</fullName>
    </submittedName>
</protein>
<gene>
    <name evidence="2" type="ORF">CRE_19649</name>
</gene>
<dbReference type="eggNOG" id="ENOG502TJVH">
    <property type="taxonomic scope" value="Eukaryota"/>
</dbReference>
<organism evidence="3">
    <name type="scientific">Caenorhabditis remanei</name>
    <name type="common">Caenorhabditis vulgaris</name>
    <dbReference type="NCBI Taxonomy" id="31234"/>
    <lineage>
        <taxon>Eukaryota</taxon>
        <taxon>Metazoa</taxon>
        <taxon>Ecdysozoa</taxon>
        <taxon>Nematoda</taxon>
        <taxon>Chromadorea</taxon>
        <taxon>Rhabditida</taxon>
        <taxon>Rhabditina</taxon>
        <taxon>Rhabditomorpha</taxon>
        <taxon>Rhabditoidea</taxon>
        <taxon>Rhabditidae</taxon>
        <taxon>Peloderinae</taxon>
        <taxon>Caenorhabditis</taxon>
    </lineage>
</organism>
<feature type="region of interest" description="Disordered" evidence="1">
    <location>
        <begin position="38"/>
        <end position="69"/>
    </location>
</feature>
<dbReference type="EMBL" id="DS268436">
    <property type="protein sequence ID" value="EFO98868.1"/>
    <property type="molecule type" value="Genomic_DNA"/>
</dbReference>
<proteinExistence type="predicted"/>
<keyword evidence="3" id="KW-1185">Reference proteome</keyword>
<feature type="compositionally biased region" description="Basic and acidic residues" evidence="1">
    <location>
        <begin position="53"/>
        <end position="69"/>
    </location>
</feature>
<sequence length="162" mass="18739">MPFVRNEASAVAKDGDKLKVVTVKKHYKFPKDEEMVAETPKNNFLPKTPLKRKREDKVGNDENQDSKKMEWIRSKAKSAIIPAETAAVLKPEYLFKEPGPLIVYLCNACKKFNSARQMETIEEGMTQIPLAMCTVCRFHHNQQRNLKFFQHELPAVKKEYNL</sequence>